<feature type="transmembrane region" description="Helical" evidence="1">
    <location>
        <begin position="132"/>
        <end position="154"/>
    </location>
</feature>
<dbReference type="Proteomes" id="UP000261285">
    <property type="component" value="Unassembled WGS sequence"/>
</dbReference>
<reference evidence="2 3" key="1">
    <citation type="submission" date="2018-08" db="EMBL/GenBank/DDBJ databases">
        <title>A genome reference for cultivated species of the human gut microbiota.</title>
        <authorList>
            <person name="Zou Y."/>
            <person name="Xue W."/>
            <person name="Luo G."/>
        </authorList>
    </citation>
    <scope>NUCLEOTIDE SEQUENCE [LARGE SCALE GENOMIC DNA]</scope>
    <source>
        <strain evidence="2 3">OM02-16</strain>
    </source>
</reference>
<feature type="transmembrane region" description="Helical" evidence="1">
    <location>
        <begin position="44"/>
        <end position="64"/>
    </location>
</feature>
<keyword evidence="1" id="KW-1133">Transmembrane helix</keyword>
<comment type="caution">
    <text evidence="2">The sequence shown here is derived from an EMBL/GenBank/DDBJ whole genome shotgun (WGS) entry which is preliminary data.</text>
</comment>
<keyword evidence="1" id="KW-0472">Membrane</keyword>
<feature type="transmembrane region" description="Helical" evidence="1">
    <location>
        <begin position="179"/>
        <end position="198"/>
    </location>
</feature>
<dbReference type="EMBL" id="QSVN01000033">
    <property type="protein sequence ID" value="RGO29266.1"/>
    <property type="molecule type" value="Genomic_DNA"/>
</dbReference>
<gene>
    <name evidence="2" type="ORF">DXB16_14575</name>
</gene>
<feature type="transmembrane region" description="Helical" evidence="1">
    <location>
        <begin position="76"/>
        <end position="95"/>
    </location>
</feature>
<dbReference type="RefSeq" id="WP_117598659.1">
    <property type="nucleotide sequence ID" value="NZ_CABMEZ010000033.1"/>
</dbReference>
<feature type="transmembrane region" description="Helical" evidence="1">
    <location>
        <begin position="107"/>
        <end position="126"/>
    </location>
</feature>
<feature type="transmembrane region" description="Helical" evidence="1">
    <location>
        <begin position="6"/>
        <end position="24"/>
    </location>
</feature>
<proteinExistence type="predicted"/>
<evidence type="ECO:0000313" key="3">
    <source>
        <dbReference type="Proteomes" id="UP000261285"/>
    </source>
</evidence>
<evidence type="ECO:0000256" key="1">
    <source>
        <dbReference type="SAM" id="Phobius"/>
    </source>
</evidence>
<feature type="transmembrane region" description="Helical" evidence="1">
    <location>
        <begin position="204"/>
        <end position="226"/>
    </location>
</feature>
<keyword evidence="1" id="KW-0812">Transmembrane</keyword>
<protein>
    <submittedName>
        <fullName evidence="2">Uncharacterized protein</fullName>
    </submittedName>
</protein>
<sequence length="232" mass="26800">MNKYYFISLIITLFIMFLFTYCVFQKVKIVYRLINCIKAPTQKILYCFFMFMSSFAYIFISLIFNDVCSELSSIFSALYLLFSIWTVNIFFEKICPKNELKVSDKHWAIILSYICVAISGGIISIQCGSSEYLTVSSIAISVLIGSYISVETFLKNKSLRVLLKEYIDSVKKTSKDVKMILESSFVFVILLFLCFSSYNDIVNQIIYGIATGEVIFLIVFSIYIVYTKKIKR</sequence>
<name>A0A3E5G4V2_9FIRM</name>
<dbReference type="AlphaFoldDB" id="A0A3E5G4V2"/>
<organism evidence="2 3">
    <name type="scientific">Dorea longicatena</name>
    <dbReference type="NCBI Taxonomy" id="88431"/>
    <lineage>
        <taxon>Bacteria</taxon>
        <taxon>Bacillati</taxon>
        <taxon>Bacillota</taxon>
        <taxon>Clostridia</taxon>
        <taxon>Lachnospirales</taxon>
        <taxon>Lachnospiraceae</taxon>
        <taxon>Dorea</taxon>
    </lineage>
</organism>
<evidence type="ECO:0000313" key="2">
    <source>
        <dbReference type="EMBL" id="RGO29266.1"/>
    </source>
</evidence>
<accession>A0A3E5G4V2</accession>